<dbReference type="KEGG" id="spar:SPRG_14315"/>
<sequence length="225" mass="24835">MCHIVTAAVPNIVDALRLSLRDMHKEDIIDHESEQGVMLKVAAIASHRYNKAANVYELHVHWEVPNCRPATVAVTMKSVQRSVLALVPSDRFAVRIDVVAHSFALGFTSKDSFDATQPLYANAAVITCSNYASRIKHHPATKMMTNLYYMRPKSVVVVRYDHQVKTISFEVDGEAAETAAIDVETPPNVDMFPFVSFYTTPYPDASKALADAYLGQVSLVPVPSA</sequence>
<protein>
    <submittedName>
        <fullName evidence="1">Uncharacterized protein</fullName>
    </submittedName>
</protein>
<gene>
    <name evidence="1" type="ORF">SPRG_14315</name>
</gene>
<evidence type="ECO:0000313" key="1">
    <source>
        <dbReference type="EMBL" id="KDO20443.1"/>
    </source>
</evidence>
<organism evidence="1 2">
    <name type="scientific">Saprolegnia parasitica (strain CBS 223.65)</name>
    <dbReference type="NCBI Taxonomy" id="695850"/>
    <lineage>
        <taxon>Eukaryota</taxon>
        <taxon>Sar</taxon>
        <taxon>Stramenopiles</taxon>
        <taxon>Oomycota</taxon>
        <taxon>Saprolegniomycetes</taxon>
        <taxon>Saprolegniales</taxon>
        <taxon>Saprolegniaceae</taxon>
        <taxon>Saprolegnia</taxon>
    </lineage>
</organism>
<reference evidence="1 2" key="1">
    <citation type="journal article" date="2013" name="PLoS Genet.">
        <title>Distinctive expansion of potential virulence genes in the genome of the oomycete fish pathogen Saprolegnia parasitica.</title>
        <authorList>
            <person name="Jiang R.H."/>
            <person name="de Bruijn I."/>
            <person name="Haas B.J."/>
            <person name="Belmonte R."/>
            <person name="Lobach L."/>
            <person name="Christie J."/>
            <person name="van den Ackerveken G."/>
            <person name="Bottin A."/>
            <person name="Bulone V."/>
            <person name="Diaz-Moreno S.M."/>
            <person name="Dumas B."/>
            <person name="Fan L."/>
            <person name="Gaulin E."/>
            <person name="Govers F."/>
            <person name="Grenville-Briggs L.J."/>
            <person name="Horner N.R."/>
            <person name="Levin J.Z."/>
            <person name="Mammella M."/>
            <person name="Meijer H.J."/>
            <person name="Morris P."/>
            <person name="Nusbaum C."/>
            <person name="Oome S."/>
            <person name="Phillips A.J."/>
            <person name="van Rooyen D."/>
            <person name="Rzeszutek E."/>
            <person name="Saraiva M."/>
            <person name="Secombes C.J."/>
            <person name="Seidl M.F."/>
            <person name="Snel B."/>
            <person name="Stassen J.H."/>
            <person name="Sykes S."/>
            <person name="Tripathy S."/>
            <person name="van den Berg H."/>
            <person name="Vega-Arreguin J.C."/>
            <person name="Wawra S."/>
            <person name="Young S.K."/>
            <person name="Zeng Q."/>
            <person name="Dieguez-Uribeondo J."/>
            <person name="Russ C."/>
            <person name="Tyler B.M."/>
            <person name="van West P."/>
        </authorList>
    </citation>
    <scope>NUCLEOTIDE SEQUENCE [LARGE SCALE GENOMIC DNA]</scope>
    <source>
        <strain evidence="1 2">CBS 223.65</strain>
    </source>
</reference>
<dbReference type="VEuPathDB" id="FungiDB:SPRG_14315"/>
<keyword evidence="2" id="KW-1185">Reference proteome</keyword>
<accession>A0A067BQA3</accession>
<name>A0A067BQA3_SAPPC</name>
<dbReference type="RefSeq" id="XP_012208833.1">
    <property type="nucleotide sequence ID" value="XM_012353443.1"/>
</dbReference>
<dbReference type="AlphaFoldDB" id="A0A067BQA3"/>
<dbReference type="Proteomes" id="UP000030745">
    <property type="component" value="Unassembled WGS sequence"/>
</dbReference>
<evidence type="ECO:0000313" key="2">
    <source>
        <dbReference type="Proteomes" id="UP000030745"/>
    </source>
</evidence>
<proteinExistence type="predicted"/>
<dbReference type="GeneID" id="24136124"/>
<dbReference type="EMBL" id="KK583312">
    <property type="protein sequence ID" value="KDO20443.1"/>
    <property type="molecule type" value="Genomic_DNA"/>
</dbReference>